<dbReference type="Proteomes" id="UP000054107">
    <property type="component" value="Unassembled WGS sequence"/>
</dbReference>
<organism evidence="6 7">
    <name type="scientific">Parasitella parasitica</name>
    <dbReference type="NCBI Taxonomy" id="35722"/>
    <lineage>
        <taxon>Eukaryota</taxon>
        <taxon>Fungi</taxon>
        <taxon>Fungi incertae sedis</taxon>
        <taxon>Mucoromycota</taxon>
        <taxon>Mucoromycotina</taxon>
        <taxon>Mucoromycetes</taxon>
        <taxon>Mucorales</taxon>
        <taxon>Mucorineae</taxon>
        <taxon>Mucoraceae</taxon>
        <taxon>Parasitella</taxon>
    </lineage>
</organism>
<feature type="transmembrane region" description="Helical" evidence="5">
    <location>
        <begin position="283"/>
        <end position="301"/>
    </location>
</feature>
<dbReference type="SUPFAM" id="SSF51905">
    <property type="entry name" value="FAD/NAD(P)-binding domain"/>
    <property type="match status" value="2"/>
</dbReference>
<evidence type="ECO:0000256" key="2">
    <source>
        <dbReference type="ARBA" id="ARBA00022630"/>
    </source>
</evidence>
<keyword evidence="5" id="KW-1133">Transmembrane helix</keyword>
<keyword evidence="3" id="KW-0274">FAD</keyword>
<dbReference type="OrthoDB" id="74360at2759"/>
<keyword evidence="5" id="KW-0812">Transmembrane</keyword>
<dbReference type="PANTHER" id="PTHR42877">
    <property type="entry name" value="L-ORNITHINE N(5)-MONOOXYGENASE-RELATED"/>
    <property type="match status" value="1"/>
</dbReference>
<dbReference type="STRING" id="35722.A0A0B7NR90"/>
<dbReference type="InterPro" id="IPR020946">
    <property type="entry name" value="Flavin_mOase-like"/>
</dbReference>
<gene>
    <name evidence="6" type="primary">PARPA_12143.1 scaffold 44939</name>
</gene>
<reference evidence="6 7" key="1">
    <citation type="submission" date="2014-09" db="EMBL/GenBank/DDBJ databases">
        <authorList>
            <person name="Ellenberger Sabrina"/>
        </authorList>
    </citation>
    <scope>NUCLEOTIDE SEQUENCE [LARGE SCALE GENOMIC DNA]</scope>
    <source>
        <strain evidence="6 7">CBS 412.66</strain>
    </source>
</reference>
<evidence type="ECO:0000256" key="3">
    <source>
        <dbReference type="ARBA" id="ARBA00022827"/>
    </source>
</evidence>
<dbReference type="EMBL" id="LN733737">
    <property type="protein sequence ID" value="CEP17843.1"/>
    <property type="molecule type" value="Genomic_DNA"/>
</dbReference>
<dbReference type="PRINTS" id="PR00370">
    <property type="entry name" value="FMOXYGENASE"/>
</dbReference>
<dbReference type="GO" id="GO:0004499">
    <property type="term" value="F:N,N-dimethylaniline monooxygenase activity"/>
    <property type="evidence" value="ECO:0007669"/>
    <property type="project" value="InterPro"/>
</dbReference>
<keyword evidence="2" id="KW-0285">Flavoprotein</keyword>
<evidence type="ECO:0000256" key="5">
    <source>
        <dbReference type="SAM" id="Phobius"/>
    </source>
</evidence>
<dbReference type="Gene3D" id="3.50.50.60">
    <property type="entry name" value="FAD/NAD(P)-binding domain"/>
    <property type="match status" value="2"/>
</dbReference>
<proteinExistence type="inferred from homology"/>
<dbReference type="InterPro" id="IPR051209">
    <property type="entry name" value="FAD-bind_Monooxygenase_sf"/>
</dbReference>
<dbReference type="GO" id="GO:0050660">
    <property type="term" value="F:flavin adenine dinucleotide binding"/>
    <property type="evidence" value="ECO:0007669"/>
    <property type="project" value="InterPro"/>
</dbReference>
<evidence type="ECO:0000256" key="4">
    <source>
        <dbReference type="ARBA" id="ARBA00023002"/>
    </source>
</evidence>
<dbReference type="Pfam" id="PF00743">
    <property type="entry name" value="FMO-like"/>
    <property type="match status" value="1"/>
</dbReference>
<comment type="similarity">
    <text evidence="1">Belongs to the FAD-binding monooxygenase family.</text>
</comment>
<evidence type="ECO:0000313" key="7">
    <source>
        <dbReference type="Proteomes" id="UP000054107"/>
    </source>
</evidence>
<dbReference type="PANTHER" id="PTHR42877:SF4">
    <property type="entry name" value="FAD_NAD(P)-BINDING DOMAIN-CONTAINING PROTEIN-RELATED"/>
    <property type="match status" value="1"/>
</dbReference>
<dbReference type="AlphaFoldDB" id="A0A0B7NR90"/>
<keyword evidence="7" id="KW-1185">Reference proteome</keyword>
<dbReference type="GO" id="GO:0050661">
    <property type="term" value="F:NADP binding"/>
    <property type="evidence" value="ECO:0007669"/>
    <property type="project" value="InterPro"/>
</dbReference>
<sequence>MAHPSIAVIGSGFSGMVTAIQLEKKLYLSADIFEPTEDIGGTWHYNQYPGCACDVPSHLYSFSFELNPNWSQQYSSQREIHEYMRSVAKKYSIYKQTQFNTEVVCATWIDETNEWEIELKTSGSKETQLGRYNYIFSGLGAICVPNIPNEFQSFQGKIIHSAYWDHDYDFAGKTVAVVGSGTSSSPIITPGCKRVGISDDYLQALCQRNVTVNTSPIANVQGQTITTVDGSETQVDVLCLATEFNVNGFLGHMQVHSRKGVHLNKLWDENSAKTYKTVNIHGFPNFFMMLLVLALNIILLLR</sequence>
<evidence type="ECO:0000256" key="1">
    <source>
        <dbReference type="ARBA" id="ARBA00010139"/>
    </source>
</evidence>
<keyword evidence="4" id="KW-0560">Oxidoreductase</keyword>
<accession>A0A0B7NR90</accession>
<keyword evidence="5" id="KW-0472">Membrane</keyword>
<evidence type="ECO:0000313" key="6">
    <source>
        <dbReference type="EMBL" id="CEP17843.1"/>
    </source>
</evidence>
<protein>
    <submittedName>
        <fullName evidence="6">Uncharacterized protein</fullName>
    </submittedName>
</protein>
<name>A0A0B7NR90_9FUNG</name>
<dbReference type="InterPro" id="IPR000960">
    <property type="entry name" value="Flavin_mOase"/>
</dbReference>
<dbReference type="InterPro" id="IPR036188">
    <property type="entry name" value="FAD/NAD-bd_sf"/>
</dbReference>